<evidence type="ECO:0000313" key="6">
    <source>
        <dbReference type="Proteomes" id="UP000789739"/>
    </source>
</evidence>
<sequence>MSTLSPNERQRRSRSNNDDPTVRLSKALSYVLRHGAKKEGISMRTDGYVLLNELLSLPRFTKTTFEEIETVVKTNDKQRYSLVSEVDETTGAATWWIRANQGHTLNGRAGSFLRVVHSYAEPGGFILTQGQAGSFLRGPDTEYIYTLAAVIECNMVAE</sequence>
<proteinExistence type="predicted"/>
<comment type="catalytic activity">
    <reaction evidence="3">
        <text>2'-phospho-[ligated tRNA] + NAD(+) = mature tRNA + ADP-alpha-D-ribose 1'',2''-cyclic phosphate + nicotinamide</text>
        <dbReference type="Rhea" id="RHEA:23324"/>
        <dbReference type="Rhea" id="RHEA-COMP:11106"/>
        <dbReference type="Rhea" id="RHEA-COMP:11107"/>
        <dbReference type="ChEBI" id="CHEBI:17154"/>
        <dbReference type="ChEBI" id="CHEBI:57540"/>
        <dbReference type="ChEBI" id="CHEBI:76596"/>
        <dbReference type="ChEBI" id="CHEBI:82883"/>
        <dbReference type="ChEBI" id="CHEBI:85027"/>
        <dbReference type="EC" id="2.7.1.160"/>
    </reaction>
</comment>
<feature type="non-terminal residue" evidence="5">
    <location>
        <position position="158"/>
    </location>
</feature>
<evidence type="ECO:0000256" key="2">
    <source>
        <dbReference type="ARBA" id="ARBA00012007"/>
    </source>
</evidence>
<dbReference type="PANTHER" id="PTHR12684:SF2">
    <property type="entry name" value="TRNA 2'-PHOSPHOTRANSFERASE 1"/>
    <property type="match status" value="1"/>
</dbReference>
<dbReference type="SUPFAM" id="SSF56399">
    <property type="entry name" value="ADP-ribosylation"/>
    <property type="match status" value="1"/>
</dbReference>
<dbReference type="GO" id="GO:0000215">
    <property type="term" value="F:tRNA 2'-phosphotransferase activity"/>
    <property type="evidence" value="ECO:0007669"/>
    <property type="project" value="UniProtKB-EC"/>
</dbReference>
<comment type="function">
    <text evidence="1">Catalyzes the last step of tRNA splicing, the transfer of the splice junction 2'-phosphate from ligated tRNA to NAD to produce ADP-ribose 1''-2'' cyclic phosphate.</text>
</comment>
<evidence type="ECO:0000256" key="1">
    <source>
        <dbReference type="ARBA" id="ARBA00003343"/>
    </source>
</evidence>
<dbReference type="OrthoDB" id="419694at2759"/>
<protein>
    <recommendedName>
        <fullName evidence="2">2'-phosphotransferase</fullName>
        <ecNumber evidence="2">2.7.1.160</ecNumber>
    </recommendedName>
</protein>
<feature type="region of interest" description="Disordered" evidence="4">
    <location>
        <begin position="1"/>
        <end position="20"/>
    </location>
</feature>
<dbReference type="InterPro" id="IPR002745">
    <property type="entry name" value="Ptrans_KptA/Tpt1"/>
</dbReference>
<dbReference type="GO" id="GO:0006388">
    <property type="term" value="P:tRNA splicing, via endonucleolytic cleavage and ligation"/>
    <property type="evidence" value="ECO:0007669"/>
    <property type="project" value="TreeGrafter"/>
</dbReference>
<dbReference type="AlphaFoldDB" id="A0A9N9GYA0"/>
<dbReference type="Pfam" id="PF01885">
    <property type="entry name" value="PTS_2-RNA"/>
    <property type="match status" value="1"/>
</dbReference>
<evidence type="ECO:0000256" key="3">
    <source>
        <dbReference type="ARBA" id="ARBA00047949"/>
    </source>
</evidence>
<evidence type="ECO:0000256" key="4">
    <source>
        <dbReference type="SAM" id="MobiDB-lite"/>
    </source>
</evidence>
<keyword evidence="6" id="KW-1185">Reference proteome</keyword>
<dbReference type="InterPro" id="IPR042080">
    <property type="entry name" value="RNA_2'-PTrans_N"/>
</dbReference>
<comment type="caution">
    <text evidence="5">The sequence shown here is derived from an EMBL/GenBank/DDBJ whole genome shotgun (WGS) entry which is preliminary data.</text>
</comment>
<dbReference type="Proteomes" id="UP000789739">
    <property type="component" value="Unassembled WGS sequence"/>
</dbReference>
<name>A0A9N9GYA0_9GLOM</name>
<dbReference type="EMBL" id="CAJVPI010002448">
    <property type="protein sequence ID" value="CAG8643556.1"/>
    <property type="molecule type" value="Genomic_DNA"/>
</dbReference>
<dbReference type="Gene3D" id="1.10.10.970">
    <property type="entry name" value="RNA 2'-phosphotransferase, Tpt1/KptA family, N-terminal domain"/>
    <property type="match status" value="1"/>
</dbReference>
<gene>
    <name evidence="5" type="ORF">PBRASI_LOCUS9903</name>
</gene>
<organism evidence="5 6">
    <name type="scientific">Paraglomus brasilianum</name>
    <dbReference type="NCBI Taxonomy" id="144538"/>
    <lineage>
        <taxon>Eukaryota</taxon>
        <taxon>Fungi</taxon>
        <taxon>Fungi incertae sedis</taxon>
        <taxon>Mucoromycota</taxon>
        <taxon>Glomeromycotina</taxon>
        <taxon>Glomeromycetes</taxon>
        <taxon>Paraglomerales</taxon>
        <taxon>Paraglomeraceae</taxon>
        <taxon>Paraglomus</taxon>
    </lineage>
</organism>
<dbReference type="PANTHER" id="PTHR12684">
    <property type="entry name" value="PUTATIVE PHOSPHOTRANSFERASE"/>
    <property type="match status" value="1"/>
</dbReference>
<dbReference type="EC" id="2.7.1.160" evidence="2"/>
<accession>A0A9N9GYA0</accession>
<evidence type="ECO:0000313" key="5">
    <source>
        <dbReference type="EMBL" id="CAG8643556.1"/>
    </source>
</evidence>
<reference evidence="5" key="1">
    <citation type="submission" date="2021-06" db="EMBL/GenBank/DDBJ databases">
        <authorList>
            <person name="Kallberg Y."/>
            <person name="Tangrot J."/>
            <person name="Rosling A."/>
        </authorList>
    </citation>
    <scope>NUCLEOTIDE SEQUENCE</scope>
    <source>
        <strain evidence="5">BR232B</strain>
    </source>
</reference>